<sequence>MFKYFKKNALIIFLVLSIFTSFFINNTSIVSAEDNNVNLVLDTKNINNLPNNFRTTSDLERLKNLSNINMKGLDTLNISGSQQFSPNNLSLLVTSIKTNLPITVVDLRQESHGFINESPVSWKGTKNAANLGLTREEVIDTERNLLNSITLGTPIQFFNNPKLTVIPEKVLSENQLIKANSMDYIRIPVTDGKLPTYEMVDFFVQYINSMPKDSWLHFHCKEGIGRTTTFMIMYDIMKNYNNATLDEIIYRQLVLFGLTEKNFNSFLSKERLDFFTKFYQYVQEENNDFKTSWSQWLNKNNFPLVTIR</sequence>
<dbReference type="PATRIC" id="fig|1502.174.peg.2931"/>
<dbReference type="PROSITE" id="PS50056">
    <property type="entry name" value="TYR_PHOSPHATASE_2"/>
    <property type="match status" value="1"/>
</dbReference>
<dbReference type="RefSeq" id="WP_060796735.1">
    <property type="nucleotide sequence ID" value="NZ_JAKNTE010000002.1"/>
</dbReference>
<name>A0A133MR85_CLOPF</name>
<dbReference type="InterPro" id="IPR000387">
    <property type="entry name" value="Tyr_Pase_dom"/>
</dbReference>
<accession>A0A133MR85</accession>
<gene>
    <name evidence="2" type="ORF">HMPREF3222_02908</name>
</gene>
<dbReference type="Proteomes" id="UP000070646">
    <property type="component" value="Unassembled WGS sequence"/>
</dbReference>
<dbReference type="EMBL" id="LRPU01000184">
    <property type="protein sequence ID" value="KXA06560.1"/>
    <property type="molecule type" value="Genomic_DNA"/>
</dbReference>
<dbReference type="SUPFAM" id="SSF52799">
    <property type="entry name" value="(Phosphotyrosine protein) phosphatases II"/>
    <property type="match status" value="1"/>
</dbReference>
<dbReference type="AlphaFoldDB" id="A0A133MR85"/>
<feature type="domain" description="Tyrosine specific protein phosphatases" evidence="1">
    <location>
        <begin position="201"/>
        <end position="282"/>
    </location>
</feature>
<organism evidence="2 3">
    <name type="scientific">Clostridium perfringens</name>
    <dbReference type="NCBI Taxonomy" id="1502"/>
    <lineage>
        <taxon>Bacteria</taxon>
        <taxon>Bacillati</taxon>
        <taxon>Bacillota</taxon>
        <taxon>Clostridia</taxon>
        <taxon>Eubacteriales</taxon>
        <taxon>Clostridiaceae</taxon>
        <taxon>Clostridium</taxon>
    </lineage>
</organism>
<dbReference type="InterPro" id="IPR029021">
    <property type="entry name" value="Prot-tyrosine_phosphatase-like"/>
</dbReference>
<dbReference type="PROSITE" id="PS00383">
    <property type="entry name" value="TYR_PHOSPHATASE_1"/>
    <property type="match status" value="1"/>
</dbReference>
<proteinExistence type="predicted"/>
<dbReference type="Gene3D" id="3.90.190.10">
    <property type="entry name" value="Protein tyrosine phosphatase superfamily"/>
    <property type="match status" value="1"/>
</dbReference>
<reference evidence="2 3" key="1">
    <citation type="submission" date="2016-01" db="EMBL/GenBank/DDBJ databases">
        <authorList>
            <person name="Oliw E.H."/>
        </authorList>
    </citation>
    <scope>NUCLEOTIDE SEQUENCE [LARGE SCALE GENOMIC DNA]</scope>
    <source>
        <strain evidence="2 3">MJR7757A</strain>
    </source>
</reference>
<evidence type="ECO:0000259" key="1">
    <source>
        <dbReference type="PROSITE" id="PS50056"/>
    </source>
</evidence>
<comment type="caution">
    <text evidence="2">The sequence shown here is derived from an EMBL/GenBank/DDBJ whole genome shotgun (WGS) entry which is preliminary data.</text>
</comment>
<dbReference type="Gene3D" id="3.30.70.1690">
    <property type="match status" value="1"/>
</dbReference>
<protein>
    <recommendedName>
        <fullName evidence="1">Tyrosine specific protein phosphatases domain-containing protein</fullName>
    </recommendedName>
</protein>
<dbReference type="SMART" id="SM01301">
    <property type="entry name" value="PTPlike_phytase"/>
    <property type="match status" value="1"/>
</dbReference>
<dbReference type="InterPro" id="IPR016130">
    <property type="entry name" value="Tyr_Pase_AS"/>
</dbReference>
<dbReference type="Pfam" id="PF14566">
    <property type="entry name" value="PTPlike_phytase"/>
    <property type="match status" value="1"/>
</dbReference>
<evidence type="ECO:0000313" key="3">
    <source>
        <dbReference type="Proteomes" id="UP000070646"/>
    </source>
</evidence>
<evidence type="ECO:0000313" key="2">
    <source>
        <dbReference type="EMBL" id="KXA06560.1"/>
    </source>
</evidence>